<dbReference type="AlphaFoldDB" id="A0A8H4L0M0"/>
<name>A0A8H4L0M0_9HYPO</name>
<feature type="transmembrane region" description="Helical" evidence="1">
    <location>
        <begin position="44"/>
        <end position="63"/>
    </location>
</feature>
<protein>
    <submittedName>
        <fullName evidence="2">Uncharacterized protein</fullName>
    </submittedName>
</protein>
<evidence type="ECO:0000313" key="2">
    <source>
        <dbReference type="EMBL" id="KAF4459039.1"/>
    </source>
</evidence>
<evidence type="ECO:0000256" key="1">
    <source>
        <dbReference type="SAM" id="Phobius"/>
    </source>
</evidence>
<keyword evidence="3" id="KW-1185">Reference proteome</keyword>
<reference evidence="2 3" key="1">
    <citation type="submission" date="2020-01" db="EMBL/GenBank/DDBJ databases">
        <title>Identification and distribution of gene clusters putatively required for synthesis of sphingolipid metabolism inhibitors in phylogenetically diverse species of the filamentous fungus Fusarium.</title>
        <authorList>
            <person name="Kim H.-S."/>
            <person name="Busman M."/>
            <person name="Brown D.W."/>
            <person name="Divon H."/>
            <person name="Uhlig S."/>
            <person name="Proctor R.H."/>
        </authorList>
    </citation>
    <scope>NUCLEOTIDE SEQUENCE [LARGE SCALE GENOMIC DNA]</scope>
    <source>
        <strain evidence="2 3">NRRL 20459</strain>
    </source>
</reference>
<organism evidence="2 3">
    <name type="scientific">Fusarium albosuccineum</name>
    <dbReference type="NCBI Taxonomy" id="1237068"/>
    <lineage>
        <taxon>Eukaryota</taxon>
        <taxon>Fungi</taxon>
        <taxon>Dikarya</taxon>
        <taxon>Ascomycota</taxon>
        <taxon>Pezizomycotina</taxon>
        <taxon>Sordariomycetes</taxon>
        <taxon>Hypocreomycetidae</taxon>
        <taxon>Hypocreales</taxon>
        <taxon>Nectriaceae</taxon>
        <taxon>Fusarium</taxon>
        <taxon>Fusarium decemcellulare species complex</taxon>
    </lineage>
</organism>
<feature type="transmembrane region" description="Helical" evidence="1">
    <location>
        <begin position="267"/>
        <end position="289"/>
    </location>
</feature>
<feature type="transmembrane region" description="Helical" evidence="1">
    <location>
        <begin position="150"/>
        <end position="174"/>
    </location>
</feature>
<dbReference type="OrthoDB" id="3552356at2759"/>
<feature type="transmembrane region" description="Helical" evidence="1">
    <location>
        <begin position="230"/>
        <end position="255"/>
    </location>
</feature>
<feature type="transmembrane region" description="Helical" evidence="1">
    <location>
        <begin position="186"/>
        <end position="210"/>
    </location>
</feature>
<accession>A0A8H4L0M0</accession>
<feature type="transmembrane region" description="Helical" evidence="1">
    <location>
        <begin position="309"/>
        <end position="328"/>
    </location>
</feature>
<gene>
    <name evidence="2" type="ORF">FALBO_14213</name>
</gene>
<keyword evidence="1" id="KW-0472">Membrane</keyword>
<dbReference type="EMBL" id="JAADYS010002274">
    <property type="protein sequence ID" value="KAF4459039.1"/>
    <property type="molecule type" value="Genomic_DNA"/>
</dbReference>
<proteinExistence type="predicted"/>
<sequence length="356" mass="39014">MTSICNYSHPELQITDGLVRQKTGALFPYNPEFYDNVTGLYGPGTIYCWYMLLGSVLAGWLFCPLDDDGVRKPGLSNDLLGALAYPAFAATDLLIQAMRMLGTKHRALAIFCLRFPATELNGFGPFNSTQLDLTDIPPDVLSLGQRAIDITGPLTICYTAAAAFFTFIPVYCLAEPHWVRSWQPKATAATLLCVAYVYILLVLVIFHLSLGDLGVSLILVLYEAMLPYEFFVIYATNFAVAVALVSSFISTLWNLCMGKRAEAAENLKTFGSCLLAAGFLAIPGALGIYFNKLRLIPDLAVSVRERDQLATLIVGAVTLAFTLFHTWFKIPERKAGEEEMQMLPTTETAGDTQGSP</sequence>
<keyword evidence="1" id="KW-1133">Transmembrane helix</keyword>
<keyword evidence="1" id="KW-0812">Transmembrane</keyword>
<evidence type="ECO:0000313" key="3">
    <source>
        <dbReference type="Proteomes" id="UP000554235"/>
    </source>
</evidence>
<dbReference type="Proteomes" id="UP000554235">
    <property type="component" value="Unassembled WGS sequence"/>
</dbReference>
<comment type="caution">
    <text evidence="2">The sequence shown here is derived from an EMBL/GenBank/DDBJ whole genome shotgun (WGS) entry which is preliminary data.</text>
</comment>